<reference evidence="1 2" key="1">
    <citation type="submission" date="2019-03" db="EMBL/GenBank/DDBJ databases">
        <title>Single cell metagenomics reveals metabolic interactions within the superorganism composed of flagellate Streblomastix strix and complex community of Bacteroidetes bacteria on its surface.</title>
        <authorList>
            <person name="Treitli S.C."/>
            <person name="Kolisko M."/>
            <person name="Husnik F."/>
            <person name="Keeling P."/>
            <person name="Hampl V."/>
        </authorList>
    </citation>
    <scope>NUCLEOTIDE SEQUENCE [LARGE SCALE GENOMIC DNA]</scope>
    <source>
        <strain evidence="1">ST1C</strain>
    </source>
</reference>
<gene>
    <name evidence="1" type="ORF">EZS28_050833</name>
</gene>
<evidence type="ECO:0000313" key="1">
    <source>
        <dbReference type="EMBL" id="KAA6353640.1"/>
    </source>
</evidence>
<comment type="caution">
    <text evidence="1">The sequence shown here is derived from an EMBL/GenBank/DDBJ whole genome shotgun (WGS) entry which is preliminary data.</text>
</comment>
<sequence>QISRTVNTLRLLRSVAASGETCFPLIQSQIPHLIVPLFQYLPVNVQMTEHQKKENGFDILITAADVFRALAQVCGQFD</sequence>
<name>A0A5J4T846_9EUKA</name>
<dbReference type="AlphaFoldDB" id="A0A5J4T846"/>
<evidence type="ECO:0000313" key="2">
    <source>
        <dbReference type="Proteomes" id="UP000324800"/>
    </source>
</evidence>
<dbReference type="EMBL" id="SNRW01037725">
    <property type="protein sequence ID" value="KAA6353640.1"/>
    <property type="molecule type" value="Genomic_DNA"/>
</dbReference>
<organism evidence="1 2">
    <name type="scientific">Streblomastix strix</name>
    <dbReference type="NCBI Taxonomy" id="222440"/>
    <lineage>
        <taxon>Eukaryota</taxon>
        <taxon>Metamonada</taxon>
        <taxon>Preaxostyla</taxon>
        <taxon>Oxymonadida</taxon>
        <taxon>Streblomastigidae</taxon>
        <taxon>Streblomastix</taxon>
    </lineage>
</organism>
<feature type="non-terminal residue" evidence="1">
    <location>
        <position position="1"/>
    </location>
</feature>
<proteinExistence type="predicted"/>
<accession>A0A5J4T846</accession>
<dbReference type="OrthoDB" id="1183224at2759"/>
<dbReference type="Proteomes" id="UP000324800">
    <property type="component" value="Unassembled WGS sequence"/>
</dbReference>
<protein>
    <submittedName>
        <fullName evidence="1">Uncharacterized protein</fullName>
    </submittedName>
</protein>